<dbReference type="GO" id="GO:1905223">
    <property type="term" value="P:epicardium morphogenesis"/>
    <property type="evidence" value="ECO:0007669"/>
    <property type="project" value="Ensembl"/>
</dbReference>
<evidence type="ECO:0000256" key="9">
    <source>
        <dbReference type="ARBA" id="ARBA00048679"/>
    </source>
</evidence>
<organism evidence="13 14">
    <name type="scientific">Anas platyrhynchos platyrhynchos</name>
    <name type="common">Northern mallard</name>
    <dbReference type="NCBI Taxonomy" id="8840"/>
    <lineage>
        <taxon>Eukaryota</taxon>
        <taxon>Metazoa</taxon>
        <taxon>Chordata</taxon>
        <taxon>Craniata</taxon>
        <taxon>Vertebrata</taxon>
        <taxon>Euteleostomi</taxon>
        <taxon>Archelosauria</taxon>
        <taxon>Archosauria</taxon>
        <taxon>Dinosauria</taxon>
        <taxon>Saurischia</taxon>
        <taxon>Theropoda</taxon>
        <taxon>Coelurosauria</taxon>
        <taxon>Aves</taxon>
        <taxon>Neognathae</taxon>
        <taxon>Galloanserae</taxon>
        <taxon>Anseriformes</taxon>
        <taxon>Anatidae</taxon>
        <taxon>Anatinae</taxon>
        <taxon>Anas</taxon>
    </lineage>
</organism>
<dbReference type="Gene3D" id="3.20.200.10">
    <property type="entry name" value="MHCK/EF2 kinase"/>
    <property type="match status" value="1"/>
</dbReference>
<dbReference type="InterPro" id="IPR011009">
    <property type="entry name" value="Kinase-like_dom_sf"/>
</dbReference>
<protein>
    <recommendedName>
        <fullName evidence="2">non-specific serine/threonine protein kinase</fullName>
        <ecNumber evidence="2">2.7.11.1</ecNumber>
    </recommendedName>
</protein>
<evidence type="ECO:0000256" key="10">
    <source>
        <dbReference type="SAM" id="MobiDB-lite"/>
    </source>
</evidence>
<feature type="region of interest" description="Disordered" evidence="10">
    <location>
        <begin position="1308"/>
        <end position="1410"/>
    </location>
</feature>
<reference evidence="13" key="3">
    <citation type="submission" date="2025-09" db="UniProtKB">
        <authorList>
            <consortium name="Ensembl"/>
        </authorList>
    </citation>
    <scope>IDENTIFICATION</scope>
</reference>
<feature type="region of interest" description="Disordered" evidence="10">
    <location>
        <begin position="299"/>
        <end position="327"/>
    </location>
</feature>
<evidence type="ECO:0000313" key="13">
    <source>
        <dbReference type="Ensembl" id="ENSAPLP00000026418.1"/>
    </source>
</evidence>
<dbReference type="GeneTree" id="ENSGT00940000160524"/>
<dbReference type="GO" id="GO:0055013">
    <property type="term" value="P:cardiac muscle cell development"/>
    <property type="evidence" value="ECO:0007669"/>
    <property type="project" value="Ensembl"/>
</dbReference>
<dbReference type="GO" id="GO:0010468">
    <property type="term" value="P:regulation of gene expression"/>
    <property type="evidence" value="ECO:0007669"/>
    <property type="project" value="Ensembl"/>
</dbReference>
<accession>A0A493TKX6</accession>
<dbReference type="PANTHER" id="PTHR47091:SF2">
    <property type="entry name" value="ALPHA-PROTEIN KINASE 2"/>
    <property type="match status" value="1"/>
</dbReference>
<proteinExistence type="inferred from homology"/>
<dbReference type="PROSITE" id="PS50835">
    <property type="entry name" value="IG_LIKE"/>
    <property type="match status" value="1"/>
</dbReference>
<dbReference type="PROSITE" id="PS50231">
    <property type="entry name" value="RICIN_B_LECTIN"/>
    <property type="match status" value="1"/>
</dbReference>
<keyword evidence="3" id="KW-0723">Serine/threonine-protein kinase</keyword>
<dbReference type="InterPro" id="IPR013098">
    <property type="entry name" value="Ig_I-set"/>
</dbReference>
<keyword evidence="5" id="KW-0418">Kinase</keyword>
<sequence length="1893" mass="210031">MRSSKVSFPCEKSRRRLPNMEDNMDAKNVFETQENICCLRGASENGDDLINFNSMVCVAAGEAEKYCISQVHSHPTDLITDHTDNCCLKVEDSISCPPPAEVQTHGKTGFSRPLTMNAVLSEQADTPVVNQNYFTKHDSENSGGILEACASVSDDFSDDVLEYFECSDVLTAHENEIWEKKLQFLLESGDEDDLKLSKDCDGCAYFLSEMPCLFRVSDNTTPMDTTIGFCGHHSKFKGVNVRRDPSTYSQSTLQAEMTLAVGQHRDKTTSVKDEEKGKVPVAPAVIKNECLRTEEENNGIGQTDFSTSKPQNVDNVHAKADSSTGGIGTALTNQASETMTENKVDENLLGENSLLLEEGRRNSSEENARHAVSTLTETLTRNLLKLLNPIELCRYVGNIGQSFQAATEVRESSALFPSQEGVFSAQMREETESLQMQAGLCRTEEADKDCHWEQKKTRGPSEQNQVPDDNVSPRNQGASLKISIQNCDRECMEPEIAKEGILITCQNAENIHSASECTEKPLQAKNGSLQTYSQHCAPCDKRESCHQQVFWEQGKDISSNGNKSKKDISPFPLWDADSVPDKQESLCAVLSSAKLCDEPKEGGQRYGFDSHDGNDRDTLCSVSCDESLFEANPKSVLESGEPGCKGDADLSAVHDKLWKLLQEDDSDYQIPFENWGITSLEVRLTDTKVTEPNSVQETCSDHPLPSNFVEQQEPITQPPTRQRTEKEDCSVSNVLLKTDEACNSASIENFSLTRVVEADGLCMSSSTENKTETPSTCISENSILNTEECFEQKPNQTLIVNNGAVQMTVSREGKLTVNNTFQTCDTDSQRLKNAQSSNLACDKQNSAYMSDKSRWTTGQLPHTERNISLINENMTETTDEDAGKDCHFKDCYLERKKLVYFPEEKVIFLSNSSVENTHQFTHEKHSSVNTIHRSYENNLPEKRNHSELNAQNGTNCSSYHPSKNYDSRDFQVVSNTQKYSYPMKLPNFIKTPETITCKNLPQNVHQMTELEKQEVMFTASSESPLLTDFLVKVPKYEPSKPGKEQRAIFIGDEQRAEASCDSGVRHVSESQPAVSPHNVSEQHLFFADNTFKFDEELKTGYLKSPTYASGNVTSVSVSTLLPRKVQNEYCTVAKADCRDISNQMDLQQQSVRETSPFIPVRQSEGSPNSVAAMGCSGTGSHVQTECTQTAVKGDEKLTELEAFCEALQDHIHRVPEENKEEAILLGNKQEIQRTTEYNLDAAKMKSPLHALISSKAQRRIRNSIAKQSSPDLITSSKPAEVDCSIKSTEHDKDEGVMTSETALSALVNLPAVDSGDSRSLQRQPPYSRTQPHSLALATYDPFSVSAERPENQEGSKSCQTSPTVAESEPIKCKHTAKSENLATGAKKKLPPATLSKKPRLEERGNVSKDPSCVRSEANMIHKENRKEQRKLILKKDSKAPKLLKKIQAELFPDCSGNVKLCCQFGDIHGDSTITWTKDSKLLARLQRNAQDDSPVSLAIAKASDKDQGMYYCCLNNIYGKVTAEFNLTSEVLEHLSSFQNFEGVEEIEFMQLMFREDFISDSYFGGNLHGIIATEEFHFGEGMHRKAFRSKVMQGLVPVFSPGHPCVLKVHNAITYGTKSKDDLVQKNYKLALQECYVQNTAREYAKIYAAEAEPLEGFGEVPEIIPIFLVHRPANNIPYATVEEELIGEFVKYSVRDGKEVNFLRRDSEAGQKCCTFQHWVYEKTNGSLLVTDLQGVGMKLTDVGIATLAKGLYPPLTRLRGKIAWARPSQAAEPSGRRPPDTGPALGAVGGCVLQGGDARFLPVFSAPFGAISLQLSLACLDLLAEDTKDSFKCYFRSSRRIARWLECQKIKAQILLRTSEGVVSPYVKGLGAISSAAAALYSSCQLLSLM</sequence>
<dbReference type="GO" id="GO:0003007">
    <property type="term" value="P:heart morphogenesis"/>
    <property type="evidence" value="ECO:0007669"/>
    <property type="project" value="Ensembl"/>
</dbReference>
<dbReference type="GO" id="GO:0004674">
    <property type="term" value="F:protein serine/threonine kinase activity"/>
    <property type="evidence" value="ECO:0007669"/>
    <property type="project" value="UniProtKB-KW"/>
</dbReference>
<evidence type="ECO:0000256" key="8">
    <source>
        <dbReference type="ARBA" id="ARBA00047899"/>
    </source>
</evidence>
<comment type="catalytic activity">
    <reaction evidence="8">
        <text>L-threonyl-[protein] + ATP = O-phospho-L-threonyl-[protein] + ADP + H(+)</text>
        <dbReference type="Rhea" id="RHEA:46608"/>
        <dbReference type="Rhea" id="RHEA-COMP:11060"/>
        <dbReference type="Rhea" id="RHEA-COMP:11605"/>
        <dbReference type="ChEBI" id="CHEBI:15378"/>
        <dbReference type="ChEBI" id="CHEBI:30013"/>
        <dbReference type="ChEBI" id="CHEBI:30616"/>
        <dbReference type="ChEBI" id="CHEBI:61977"/>
        <dbReference type="ChEBI" id="CHEBI:456216"/>
        <dbReference type="EC" id="2.7.11.1"/>
    </reaction>
</comment>
<evidence type="ECO:0000256" key="7">
    <source>
        <dbReference type="ARBA" id="ARBA00023319"/>
    </source>
</evidence>
<dbReference type="Pfam" id="PF02816">
    <property type="entry name" value="Alpha_kinase"/>
    <property type="match status" value="1"/>
</dbReference>
<evidence type="ECO:0000259" key="11">
    <source>
        <dbReference type="PROSITE" id="PS50835"/>
    </source>
</evidence>
<feature type="compositionally biased region" description="Polar residues" evidence="10">
    <location>
        <begin position="299"/>
        <end position="314"/>
    </location>
</feature>
<evidence type="ECO:0000256" key="5">
    <source>
        <dbReference type="ARBA" id="ARBA00022777"/>
    </source>
</evidence>
<dbReference type="InterPro" id="IPR004166">
    <property type="entry name" value="a-kinase_dom"/>
</dbReference>
<evidence type="ECO:0000313" key="14">
    <source>
        <dbReference type="Proteomes" id="UP000016666"/>
    </source>
</evidence>
<feature type="region of interest" description="Disordered" evidence="10">
    <location>
        <begin position="454"/>
        <end position="476"/>
    </location>
</feature>
<dbReference type="InterPro" id="IPR007110">
    <property type="entry name" value="Ig-like_dom"/>
</dbReference>
<feature type="compositionally biased region" description="Polar residues" evidence="10">
    <location>
        <begin position="1354"/>
        <end position="1364"/>
    </location>
</feature>
<feature type="domain" description="Alpha-type protein kinase" evidence="12">
    <location>
        <begin position="1555"/>
        <end position="1823"/>
    </location>
</feature>
<gene>
    <name evidence="13" type="primary">ALPK2</name>
</gene>
<keyword evidence="14" id="KW-1185">Reference proteome</keyword>
<dbReference type="GO" id="GO:0016323">
    <property type="term" value="C:basolateral plasma membrane"/>
    <property type="evidence" value="ECO:0007669"/>
    <property type="project" value="Ensembl"/>
</dbReference>
<feature type="domain" description="Ig-like" evidence="11">
    <location>
        <begin position="1440"/>
        <end position="1528"/>
    </location>
</feature>
<reference evidence="13 14" key="1">
    <citation type="submission" date="2017-10" db="EMBL/GenBank/DDBJ databases">
        <title>A new Pekin duck reference genome.</title>
        <authorList>
            <person name="Hou Z.-C."/>
            <person name="Zhou Z.-K."/>
            <person name="Zhu F."/>
            <person name="Hou S.-S."/>
        </authorList>
    </citation>
    <scope>NUCLEOTIDE SEQUENCE [LARGE SCALE GENOMIC DNA]</scope>
</reference>
<dbReference type="EC" id="2.7.11.1" evidence="2"/>
<dbReference type="Ensembl" id="ENSAPLT00000019908.1">
    <property type="protein sequence ID" value="ENSAPLP00000026418.1"/>
    <property type="gene ID" value="ENSAPLG00000018933.1"/>
</dbReference>
<feature type="compositionally biased region" description="Polar residues" evidence="10">
    <location>
        <begin position="1317"/>
        <end position="1332"/>
    </location>
</feature>
<dbReference type="PROSITE" id="PS51158">
    <property type="entry name" value="ALPHA_KINASE"/>
    <property type="match status" value="1"/>
</dbReference>
<keyword evidence="6" id="KW-1015">Disulfide bond</keyword>
<dbReference type="InterPro" id="IPR013783">
    <property type="entry name" value="Ig-like_fold"/>
</dbReference>
<dbReference type="STRING" id="8840.ENSAPLP00000026418"/>
<dbReference type="GO" id="GO:0003308">
    <property type="term" value="P:negative regulation of Wnt signaling pathway involved in heart development"/>
    <property type="evidence" value="ECO:0007669"/>
    <property type="project" value="Ensembl"/>
</dbReference>
<reference evidence="13" key="2">
    <citation type="submission" date="2025-08" db="UniProtKB">
        <authorList>
            <consortium name="Ensembl"/>
        </authorList>
    </citation>
    <scope>IDENTIFICATION</scope>
</reference>
<dbReference type="Pfam" id="PF07679">
    <property type="entry name" value="I-set"/>
    <property type="match status" value="1"/>
</dbReference>
<dbReference type="GO" id="GO:0042981">
    <property type="term" value="P:regulation of apoptotic process"/>
    <property type="evidence" value="ECO:0007669"/>
    <property type="project" value="Ensembl"/>
</dbReference>
<dbReference type="SMART" id="SM00811">
    <property type="entry name" value="Alpha_kinase"/>
    <property type="match status" value="1"/>
</dbReference>
<dbReference type="Proteomes" id="UP000016666">
    <property type="component" value="Chromosome Z"/>
</dbReference>
<name>A0A493TKX6_ANAPP</name>
<feature type="compositionally biased region" description="Polar residues" evidence="10">
    <location>
        <begin position="460"/>
        <end position="476"/>
    </location>
</feature>
<dbReference type="GO" id="GO:0005524">
    <property type="term" value="F:ATP binding"/>
    <property type="evidence" value="ECO:0007669"/>
    <property type="project" value="InterPro"/>
</dbReference>
<keyword evidence="7" id="KW-0393">Immunoglobulin domain</keyword>
<dbReference type="Gene3D" id="2.60.40.10">
    <property type="entry name" value="Immunoglobulins"/>
    <property type="match status" value="1"/>
</dbReference>
<evidence type="ECO:0000259" key="12">
    <source>
        <dbReference type="PROSITE" id="PS51158"/>
    </source>
</evidence>
<keyword evidence="4" id="KW-0808">Transferase</keyword>
<evidence type="ECO:0000256" key="6">
    <source>
        <dbReference type="ARBA" id="ARBA00023157"/>
    </source>
</evidence>
<evidence type="ECO:0000256" key="3">
    <source>
        <dbReference type="ARBA" id="ARBA00022527"/>
    </source>
</evidence>
<dbReference type="SUPFAM" id="SSF56112">
    <property type="entry name" value="Protein kinase-like (PK-like)"/>
    <property type="match status" value="1"/>
</dbReference>
<evidence type="ECO:0000256" key="4">
    <source>
        <dbReference type="ARBA" id="ARBA00022679"/>
    </source>
</evidence>
<dbReference type="InterPro" id="IPR036179">
    <property type="entry name" value="Ig-like_dom_sf"/>
</dbReference>
<dbReference type="GO" id="GO:0030010">
    <property type="term" value="P:establishment of cell polarity"/>
    <property type="evidence" value="ECO:0007669"/>
    <property type="project" value="Ensembl"/>
</dbReference>
<dbReference type="SUPFAM" id="SSF48726">
    <property type="entry name" value="Immunoglobulin"/>
    <property type="match status" value="1"/>
</dbReference>
<comment type="catalytic activity">
    <reaction evidence="9">
        <text>L-seryl-[protein] + ATP = O-phospho-L-seryl-[protein] + ADP + H(+)</text>
        <dbReference type="Rhea" id="RHEA:17989"/>
        <dbReference type="Rhea" id="RHEA-COMP:9863"/>
        <dbReference type="Rhea" id="RHEA-COMP:11604"/>
        <dbReference type="ChEBI" id="CHEBI:15378"/>
        <dbReference type="ChEBI" id="CHEBI:29999"/>
        <dbReference type="ChEBI" id="CHEBI:30616"/>
        <dbReference type="ChEBI" id="CHEBI:83421"/>
        <dbReference type="ChEBI" id="CHEBI:456216"/>
        <dbReference type="EC" id="2.7.11.1"/>
    </reaction>
</comment>
<evidence type="ECO:0000256" key="2">
    <source>
        <dbReference type="ARBA" id="ARBA00012513"/>
    </source>
</evidence>
<comment type="similarity">
    <text evidence="1">Belongs to the protein kinase superfamily. Alpha-type protein kinase family. ALPK subfamily.</text>
</comment>
<evidence type="ECO:0000256" key="1">
    <source>
        <dbReference type="ARBA" id="ARBA00008651"/>
    </source>
</evidence>
<dbReference type="PANTHER" id="PTHR47091">
    <property type="entry name" value="ALPHA-PROTEIN KINASE 2-RELATED"/>
    <property type="match status" value="1"/>
</dbReference>